<dbReference type="GeneID" id="119644282"/>
<evidence type="ECO:0000313" key="1">
    <source>
        <dbReference type="Proteomes" id="UP000092443"/>
    </source>
</evidence>
<evidence type="ECO:0000313" key="2">
    <source>
        <dbReference type="RefSeq" id="XP_037899748.1"/>
    </source>
</evidence>
<dbReference type="Proteomes" id="UP000092443">
    <property type="component" value="Unplaced"/>
</dbReference>
<gene>
    <name evidence="2" type="primary">LOC119644282</name>
</gene>
<name>A0A9C6E1F3_9MUSC</name>
<organism evidence="1 2">
    <name type="scientific">Glossina fuscipes</name>
    <dbReference type="NCBI Taxonomy" id="7396"/>
    <lineage>
        <taxon>Eukaryota</taxon>
        <taxon>Metazoa</taxon>
        <taxon>Ecdysozoa</taxon>
        <taxon>Arthropoda</taxon>
        <taxon>Hexapoda</taxon>
        <taxon>Insecta</taxon>
        <taxon>Pterygota</taxon>
        <taxon>Neoptera</taxon>
        <taxon>Endopterygota</taxon>
        <taxon>Diptera</taxon>
        <taxon>Brachycera</taxon>
        <taxon>Muscomorpha</taxon>
        <taxon>Hippoboscoidea</taxon>
        <taxon>Glossinidae</taxon>
        <taxon>Glossina</taxon>
    </lineage>
</organism>
<keyword evidence="1" id="KW-1185">Reference proteome</keyword>
<reference evidence="2" key="1">
    <citation type="submission" date="2025-08" db="UniProtKB">
        <authorList>
            <consortium name="RefSeq"/>
        </authorList>
    </citation>
    <scope>IDENTIFICATION</scope>
    <source>
        <tissue evidence="2">Whole body pupa</tissue>
    </source>
</reference>
<proteinExistence type="predicted"/>
<accession>A0A9C6E1F3</accession>
<protein>
    <submittedName>
        <fullName evidence="2">Uncharacterized protein LOC119644282 isoform X2</fullName>
    </submittedName>
</protein>
<dbReference type="RefSeq" id="XP_037899748.1">
    <property type="nucleotide sequence ID" value="XM_038043820.1"/>
</dbReference>
<sequence>MKGVLANKVFNVKCVLMWFINVVMSTLHLNVQAKTKESIPIHPKPYIILNHSHTQDQLSAIIVVRYSMAFITKV</sequence>
<dbReference type="AlphaFoldDB" id="A0A9C6E1F3"/>